<proteinExistence type="predicted"/>
<sequence length="152" mass="17487">MSFPPAQYFIYGSDSFTERPVSRSAYEDRSLWPKQIWLLPEGTRSLLPWTIVKSDAGYVFQSRGAPTGEAEGAVVAIINQTLDPYISWIVEPATNDQELFRIRTHDRKYWTVEEEIGRVGHRVGFPKYMTTYFKKKLSDLSLRCQGISNSKD</sequence>
<reference evidence="1 2" key="1">
    <citation type="submission" date="2019-10" db="EMBL/GenBank/DDBJ databases">
        <authorList>
            <person name="Palmer J.M."/>
        </authorList>
    </citation>
    <scope>NUCLEOTIDE SEQUENCE [LARGE SCALE GENOMIC DNA]</scope>
    <source>
        <strain evidence="1 2">TWF506</strain>
    </source>
</reference>
<protein>
    <submittedName>
        <fullName evidence="1">Uncharacterized protein</fullName>
    </submittedName>
</protein>
<dbReference type="AlphaFoldDB" id="A0AAN8RW67"/>
<comment type="caution">
    <text evidence="1">The sequence shown here is derived from an EMBL/GenBank/DDBJ whole genome shotgun (WGS) entry which is preliminary data.</text>
</comment>
<dbReference type="InterPro" id="IPR031755">
    <property type="entry name" value="Inhibitor_I66"/>
</dbReference>
<dbReference type="Pfam" id="PF16850">
    <property type="entry name" value="Inhibitor_I66"/>
    <property type="match status" value="1"/>
</dbReference>
<dbReference type="EMBL" id="JAVHJM010000007">
    <property type="protein sequence ID" value="KAK6510479.1"/>
    <property type="molecule type" value="Genomic_DNA"/>
</dbReference>
<name>A0AAN8RW67_9PEZI</name>
<keyword evidence="2" id="KW-1185">Reference proteome</keyword>
<gene>
    <name evidence="1" type="ORF">TWF506_009585</name>
</gene>
<organism evidence="1 2">
    <name type="scientific">Arthrobotrys conoides</name>
    <dbReference type="NCBI Taxonomy" id="74498"/>
    <lineage>
        <taxon>Eukaryota</taxon>
        <taxon>Fungi</taxon>
        <taxon>Dikarya</taxon>
        <taxon>Ascomycota</taxon>
        <taxon>Pezizomycotina</taxon>
        <taxon>Orbiliomycetes</taxon>
        <taxon>Orbiliales</taxon>
        <taxon>Orbiliaceae</taxon>
        <taxon>Arthrobotrys</taxon>
    </lineage>
</organism>
<dbReference type="Proteomes" id="UP001307849">
    <property type="component" value="Unassembled WGS sequence"/>
</dbReference>
<evidence type="ECO:0000313" key="2">
    <source>
        <dbReference type="Proteomes" id="UP001307849"/>
    </source>
</evidence>
<dbReference type="Gene3D" id="2.80.10.50">
    <property type="match status" value="1"/>
</dbReference>
<dbReference type="GO" id="GO:0004867">
    <property type="term" value="F:serine-type endopeptidase inhibitor activity"/>
    <property type="evidence" value="ECO:0007669"/>
    <property type="project" value="InterPro"/>
</dbReference>
<accession>A0AAN8RW67</accession>
<evidence type="ECO:0000313" key="1">
    <source>
        <dbReference type="EMBL" id="KAK6510479.1"/>
    </source>
</evidence>